<dbReference type="GO" id="GO:0006152">
    <property type="term" value="P:purine nucleoside catabolic process"/>
    <property type="evidence" value="ECO:0007669"/>
    <property type="project" value="TreeGrafter"/>
</dbReference>
<comment type="caution">
    <text evidence="6">The sequence shown here is derived from an EMBL/GenBank/DDBJ whole genome shotgun (WGS) entry which is preliminary data.</text>
</comment>
<feature type="region of interest" description="Disordered" evidence="4">
    <location>
        <begin position="236"/>
        <end position="258"/>
    </location>
</feature>
<evidence type="ECO:0000259" key="5">
    <source>
        <dbReference type="Pfam" id="PF01156"/>
    </source>
</evidence>
<evidence type="ECO:0000256" key="2">
    <source>
        <dbReference type="ARBA" id="ARBA00022801"/>
    </source>
</evidence>
<evidence type="ECO:0000256" key="4">
    <source>
        <dbReference type="SAM" id="MobiDB-lite"/>
    </source>
</evidence>
<dbReference type="InterPro" id="IPR036452">
    <property type="entry name" value="Ribo_hydro-like"/>
</dbReference>
<comment type="similarity">
    <text evidence="1">Belongs to the IUNH family.</text>
</comment>
<dbReference type="PANTHER" id="PTHR12304">
    <property type="entry name" value="INOSINE-URIDINE PREFERRING NUCLEOSIDE HYDROLASE"/>
    <property type="match status" value="1"/>
</dbReference>
<evidence type="ECO:0000256" key="1">
    <source>
        <dbReference type="ARBA" id="ARBA00009176"/>
    </source>
</evidence>
<feature type="compositionally biased region" description="Pro residues" evidence="4">
    <location>
        <begin position="236"/>
        <end position="245"/>
    </location>
</feature>
<dbReference type="InterPro" id="IPR001910">
    <property type="entry name" value="Inosine/uridine_hydrolase_dom"/>
</dbReference>
<dbReference type="EMBL" id="JAGHQL010000101">
    <property type="protein sequence ID" value="KAH0538637.1"/>
    <property type="molecule type" value="Genomic_DNA"/>
</dbReference>
<organism evidence="6 7">
    <name type="scientific">Glutinoglossum americanum</name>
    <dbReference type="NCBI Taxonomy" id="1670608"/>
    <lineage>
        <taxon>Eukaryota</taxon>
        <taxon>Fungi</taxon>
        <taxon>Dikarya</taxon>
        <taxon>Ascomycota</taxon>
        <taxon>Pezizomycotina</taxon>
        <taxon>Geoglossomycetes</taxon>
        <taxon>Geoglossales</taxon>
        <taxon>Geoglossaceae</taxon>
        <taxon>Glutinoglossum</taxon>
    </lineage>
</organism>
<dbReference type="Pfam" id="PF01156">
    <property type="entry name" value="IU_nuc_hydro"/>
    <property type="match status" value="1"/>
</dbReference>
<sequence>MAPIRRIIIDTDPGVDDILAILLALAASPQEVEVILLSVTFGNTDLQNCLRNAVSMFHVIEKELEWRRNRGQLEGFDSLKVFKPIVAVGAEQPLEDQLLMADYFRAFLNNWFQKQLPHPHLTPDESWKTLFEKTSCEEDGQVIAPQDSVSSIPSFTASKLVAHKEILRVLRENELDTITIVAIGPLTNLALAAAEDPEAFLRVKEVVVMGGAVDVEGNAVASARVYALTSPDPLSTLPPLPPPSSHTPSPAKTSLGPYPPNLSRPLKLTLFPLDITTGHLLMKSDFEAKVKPIAGLGSPLAEWVCAFVERTFQKMESWSVVGGEVGLSLHDPLWYILTSTSPTWILSPSSPEDVRVECAGQWTRGMCVVDRRLRRKAADGEEIIGDTDGWLNPRKGNRVRRMAGSPGEDAFAHYLLERIFG</sequence>
<name>A0A9P8L2D8_9PEZI</name>
<keyword evidence="3" id="KW-0326">Glycosidase</keyword>
<keyword evidence="2" id="KW-0378">Hydrolase</keyword>
<dbReference type="Gene3D" id="3.90.245.10">
    <property type="entry name" value="Ribonucleoside hydrolase-like"/>
    <property type="match status" value="1"/>
</dbReference>
<dbReference type="SUPFAM" id="SSF53590">
    <property type="entry name" value="Nucleoside hydrolase"/>
    <property type="match status" value="1"/>
</dbReference>
<dbReference type="GO" id="GO:0005829">
    <property type="term" value="C:cytosol"/>
    <property type="evidence" value="ECO:0007669"/>
    <property type="project" value="TreeGrafter"/>
</dbReference>
<gene>
    <name evidence="6" type="ORF">FGG08_004774</name>
</gene>
<evidence type="ECO:0000256" key="3">
    <source>
        <dbReference type="ARBA" id="ARBA00023295"/>
    </source>
</evidence>
<dbReference type="PANTHER" id="PTHR12304:SF56">
    <property type="entry name" value="HYDROLASE, PUTATIVE (AFU_ORTHOLOGUE AFUA_1G11790)-RELATED"/>
    <property type="match status" value="1"/>
</dbReference>
<proteinExistence type="inferred from homology"/>
<dbReference type="InterPro" id="IPR023186">
    <property type="entry name" value="IUNH"/>
</dbReference>
<accession>A0A9P8L2D8</accession>
<evidence type="ECO:0000313" key="6">
    <source>
        <dbReference type="EMBL" id="KAH0538637.1"/>
    </source>
</evidence>
<dbReference type="OrthoDB" id="5783963at2759"/>
<feature type="domain" description="Inosine/uridine-preferring nucleoside hydrolase" evidence="5">
    <location>
        <begin position="7"/>
        <end position="223"/>
    </location>
</feature>
<evidence type="ECO:0000313" key="7">
    <source>
        <dbReference type="Proteomes" id="UP000698800"/>
    </source>
</evidence>
<protein>
    <recommendedName>
        <fullName evidence="5">Inosine/uridine-preferring nucleoside hydrolase domain-containing protein</fullName>
    </recommendedName>
</protein>
<dbReference type="GO" id="GO:0008477">
    <property type="term" value="F:purine nucleosidase activity"/>
    <property type="evidence" value="ECO:0007669"/>
    <property type="project" value="TreeGrafter"/>
</dbReference>
<reference evidence="6" key="1">
    <citation type="submission" date="2021-03" db="EMBL/GenBank/DDBJ databases">
        <title>Comparative genomics and phylogenomic investigation of the class Geoglossomycetes provide insights into ecological specialization and systematics.</title>
        <authorList>
            <person name="Melie T."/>
            <person name="Pirro S."/>
            <person name="Miller A.N."/>
            <person name="Quandt A."/>
        </authorList>
    </citation>
    <scope>NUCLEOTIDE SEQUENCE</scope>
    <source>
        <strain evidence="6">GBOQ0MN5Z8</strain>
    </source>
</reference>
<keyword evidence="7" id="KW-1185">Reference proteome</keyword>
<dbReference type="AlphaFoldDB" id="A0A9P8L2D8"/>
<dbReference type="Proteomes" id="UP000698800">
    <property type="component" value="Unassembled WGS sequence"/>
</dbReference>